<evidence type="ECO:0000313" key="3">
    <source>
        <dbReference type="Proteomes" id="UP001055439"/>
    </source>
</evidence>
<dbReference type="Proteomes" id="UP001055439">
    <property type="component" value="Chromosome 1"/>
</dbReference>
<protein>
    <submittedName>
        <fullName evidence="2">Uncharacterized protein</fullName>
    </submittedName>
</protein>
<keyword evidence="3" id="KW-1185">Reference proteome</keyword>
<dbReference type="EMBL" id="CP097502">
    <property type="protein sequence ID" value="URD76524.1"/>
    <property type="molecule type" value="Genomic_DNA"/>
</dbReference>
<proteinExistence type="predicted"/>
<evidence type="ECO:0000256" key="1">
    <source>
        <dbReference type="SAM" id="MobiDB-lite"/>
    </source>
</evidence>
<name>A0A9E7EFU3_9LILI</name>
<feature type="compositionally biased region" description="Polar residues" evidence="1">
    <location>
        <begin position="93"/>
        <end position="102"/>
    </location>
</feature>
<dbReference type="AlphaFoldDB" id="A0A9E7EFU3"/>
<sequence>MAMHRAGRPRDPGVVPCSADLYSAALYDLVSIRTKRRRGRVGKHSTQAYLQEPSSRCPRNHLSRKRQPDTPRFRRLNKASQHPSKYDELKPTDPSSSFSLQNDGAKFTNEAD</sequence>
<reference evidence="2" key="1">
    <citation type="submission" date="2022-05" db="EMBL/GenBank/DDBJ databases">
        <title>The Musa troglodytarum L. genome provides insights into the mechanism of non-climacteric behaviour and enrichment of carotenoids.</title>
        <authorList>
            <person name="Wang J."/>
        </authorList>
    </citation>
    <scope>NUCLEOTIDE SEQUENCE</scope>
    <source>
        <tissue evidence="2">Leaf</tissue>
    </source>
</reference>
<feature type="compositionally biased region" description="Polar residues" evidence="1">
    <location>
        <begin position="44"/>
        <end position="54"/>
    </location>
</feature>
<gene>
    <name evidence="2" type="ORF">MUK42_36839</name>
</gene>
<evidence type="ECO:0000313" key="2">
    <source>
        <dbReference type="EMBL" id="URD76524.1"/>
    </source>
</evidence>
<organism evidence="2 3">
    <name type="scientific">Musa troglodytarum</name>
    <name type="common">fe'i banana</name>
    <dbReference type="NCBI Taxonomy" id="320322"/>
    <lineage>
        <taxon>Eukaryota</taxon>
        <taxon>Viridiplantae</taxon>
        <taxon>Streptophyta</taxon>
        <taxon>Embryophyta</taxon>
        <taxon>Tracheophyta</taxon>
        <taxon>Spermatophyta</taxon>
        <taxon>Magnoliopsida</taxon>
        <taxon>Liliopsida</taxon>
        <taxon>Zingiberales</taxon>
        <taxon>Musaceae</taxon>
        <taxon>Musa</taxon>
    </lineage>
</organism>
<feature type="region of interest" description="Disordered" evidence="1">
    <location>
        <begin position="35"/>
        <end position="112"/>
    </location>
</feature>
<accession>A0A9E7EFU3</accession>